<evidence type="ECO:0000256" key="2">
    <source>
        <dbReference type="ARBA" id="ARBA00022723"/>
    </source>
</evidence>
<evidence type="ECO:0000313" key="11">
    <source>
        <dbReference type="Proteomes" id="UP001140949"/>
    </source>
</evidence>
<keyword evidence="5" id="KW-0539">Nucleus</keyword>
<comment type="subcellular location">
    <subcellularLocation>
        <location evidence="1">Nucleus</location>
    </subcellularLocation>
</comment>
<evidence type="ECO:0000313" key="10">
    <source>
        <dbReference type="EMBL" id="KAJ6794883.1"/>
    </source>
</evidence>
<dbReference type="GO" id="GO:0006357">
    <property type="term" value="P:regulation of transcription by RNA polymerase II"/>
    <property type="evidence" value="ECO:0007669"/>
    <property type="project" value="TreeGrafter"/>
</dbReference>
<gene>
    <name evidence="10" type="ORF">M6B38_228245</name>
</gene>
<feature type="domain" description="N-acetyltransferase" evidence="9">
    <location>
        <begin position="484"/>
        <end position="652"/>
    </location>
</feature>
<feature type="compositionally biased region" description="Basic residues" evidence="7">
    <location>
        <begin position="102"/>
        <end position="114"/>
    </location>
</feature>
<dbReference type="InterPro" id="IPR019787">
    <property type="entry name" value="Znf_PHD-finger"/>
</dbReference>
<keyword evidence="2" id="KW-0479">Metal-binding</keyword>
<feature type="region of interest" description="Disordered" evidence="7">
    <location>
        <begin position="1"/>
        <end position="130"/>
    </location>
</feature>
<dbReference type="Proteomes" id="UP001140949">
    <property type="component" value="Unassembled WGS sequence"/>
</dbReference>
<dbReference type="Pfam" id="PF16135">
    <property type="entry name" value="TDBD"/>
    <property type="match status" value="1"/>
</dbReference>
<dbReference type="InterPro" id="IPR000182">
    <property type="entry name" value="GNAT_dom"/>
</dbReference>
<feature type="domain" description="PHD-type" evidence="8">
    <location>
        <begin position="361"/>
        <end position="406"/>
    </location>
</feature>
<evidence type="ECO:0000256" key="4">
    <source>
        <dbReference type="ARBA" id="ARBA00022833"/>
    </source>
</evidence>
<dbReference type="AlphaFoldDB" id="A0AAX6DSW3"/>
<dbReference type="InterPro" id="IPR013083">
    <property type="entry name" value="Znf_RING/FYVE/PHD"/>
</dbReference>
<dbReference type="EMBL" id="JANAVB010042020">
    <property type="protein sequence ID" value="KAJ6794883.1"/>
    <property type="molecule type" value="Genomic_DNA"/>
</dbReference>
<dbReference type="InterPro" id="IPR001965">
    <property type="entry name" value="Znf_PHD"/>
</dbReference>
<dbReference type="PROSITE" id="PS51186">
    <property type="entry name" value="GNAT"/>
    <property type="match status" value="1"/>
</dbReference>
<dbReference type="GO" id="GO:0005634">
    <property type="term" value="C:nucleus"/>
    <property type="evidence" value="ECO:0007669"/>
    <property type="project" value="UniProtKB-SubCell"/>
</dbReference>
<dbReference type="GO" id="GO:0016747">
    <property type="term" value="F:acyltransferase activity, transferring groups other than amino-acyl groups"/>
    <property type="evidence" value="ECO:0007669"/>
    <property type="project" value="InterPro"/>
</dbReference>
<feature type="compositionally biased region" description="Basic and acidic residues" evidence="7">
    <location>
        <begin position="69"/>
        <end position="81"/>
    </location>
</feature>
<dbReference type="PANTHER" id="PTHR46309">
    <property type="entry name" value="PHD FINGER PROTEIN 12"/>
    <property type="match status" value="1"/>
</dbReference>
<comment type="caution">
    <text evidence="10">The sequence shown here is derived from an EMBL/GenBank/DDBJ whole genome shotgun (WGS) entry which is preliminary data.</text>
</comment>
<keyword evidence="4" id="KW-0862">Zinc</keyword>
<accession>A0AAX6DSW3</accession>
<dbReference type="Pfam" id="PF22970">
    <property type="entry name" value="DUF7028"/>
    <property type="match status" value="1"/>
</dbReference>
<evidence type="ECO:0000256" key="1">
    <source>
        <dbReference type="ARBA" id="ARBA00004123"/>
    </source>
</evidence>
<reference evidence="10" key="1">
    <citation type="journal article" date="2023" name="GigaByte">
        <title>Genome assembly of the bearded iris, Iris pallida Lam.</title>
        <authorList>
            <person name="Bruccoleri R.E."/>
            <person name="Oakeley E.J."/>
            <person name="Faust A.M.E."/>
            <person name="Altorfer M."/>
            <person name="Dessus-Babus S."/>
            <person name="Burckhardt D."/>
            <person name="Oertli M."/>
            <person name="Naumann U."/>
            <person name="Petersen F."/>
            <person name="Wong J."/>
        </authorList>
    </citation>
    <scope>NUCLEOTIDE SEQUENCE</scope>
    <source>
        <strain evidence="10">GSM-AAB239-AS_SAM_17_03QT</strain>
    </source>
</reference>
<feature type="compositionally biased region" description="Basic and acidic residues" evidence="7">
    <location>
        <begin position="38"/>
        <end position="51"/>
    </location>
</feature>
<dbReference type="InterPro" id="IPR016181">
    <property type="entry name" value="Acyl_CoA_acyltransferase"/>
</dbReference>
<evidence type="ECO:0008006" key="12">
    <source>
        <dbReference type="Google" id="ProtNLM"/>
    </source>
</evidence>
<evidence type="ECO:0000259" key="9">
    <source>
        <dbReference type="PROSITE" id="PS51186"/>
    </source>
</evidence>
<evidence type="ECO:0000256" key="6">
    <source>
        <dbReference type="PROSITE-ProRule" id="PRU00146"/>
    </source>
</evidence>
<proteinExistence type="predicted"/>
<dbReference type="PANTHER" id="PTHR46309:SF1">
    <property type="entry name" value="PHD FINGER PROTEIN 12"/>
    <property type="match status" value="1"/>
</dbReference>
<dbReference type="Gene3D" id="3.30.40.10">
    <property type="entry name" value="Zinc/RING finger domain, C3HC4 (zinc finger)"/>
    <property type="match status" value="1"/>
</dbReference>
<dbReference type="PROSITE" id="PS50016">
    <property type="entry name" value="ZF_PHD_2"/>
    <property type="match status" value="1"/>
</dbReference>
<dbReference type="InterPro" id="IPR011011">
    <property type="entry name" value="Znf_FYVE_PHD"/>
</dbReference>
<dbReference type="GO" id="GO:0003714">
    <property type="term" value="F:transcription corepressor activity"/>
    <property type="evidence" value="ECO:0007669"/>
    <property type="project" value="InterPro"/>
</dbReference>
<keyword evidence="3 6" id="KW-0863">Zinc-finger</keyword>
<dbReference type="SUPFAM" id="SSF57903">
    <property type="entry name" value="FYVE/PHD zinc finger"/>
    <property type="match status" value="1"/>
</dbReference>
<dbReference type="Pfam" id="PF23209">
    <property type="entry name" value="IDM1_C"/>
    <property type="match status" value="1"/>
</dbReference>
<evidence type="ECO:0000259" key="8">
    <source>
        <dbReference type="PROSITE" id="PS50016"/>
    </source>
</evidence>
<dbReference type="Pfam" id="PF00628">
    <property type="entry name" value="PHD"/>
    <property type="match status" value="1"/>
</dbReference>
<name>A0AAX6DSW3_IRIPA</name>
<reference evidence="10" key="2">
    <citation type="submission" date="2023-04" db="EMBL/GenBank/DDBJ databases">
        <authorList>
            <person name="Bruccoleri R.E."/>
            <person name="Oakeley E.J."/>
            <person name="Faust A.-M."/>
            <person name="Dessus-Babus S."/>
            <person name="Altorfer M."/>
            <person name="Burckhardt D."/>
            <person name="Oertli M."/>
            <person name="Naumann U."/>
            <person name="Petersen F."/>
            <person name="Wong J."/>
        </authorList>
    </citation>
    <scope>NUCLEOTIDE SEQUENCE</scope>
    <source>
        <strain evidence="10">GSM-AAB239-AS_SAM_17_03QT</strain>
        <tissue evidence="10">Leaf</tissue>
    </source>
</reference>
<evidence type="ECO:0000256" key="7">
    <source>
        <dbReference type="SAM" id="MobiDB-lite"/>
    </source>
</evidence>
<keyword evidence="11" id="KW-1185">Reference proteome</keyword>
<dbReference type="InterPro" id="IPR042163">
    <property type="entry name" value="PHF12"/>
</dbReference>
<dbReference type="SMART" id="SM00249">
    <property type="entry name" value="PHD"/>
    <property type="match status" value="2"/>
</dbReference>
<dbReference type="InterPro" id="IPR054292">
    <property type="entry name" value="DUF7028"/>
</dbReference>
<dbReference type="GO" id="GO:0008270">
    <property type="term" value="F:zinc ion binding"/>
    <property type="evidence" value="ECO:0007669"/>
    <property type="project" value="UniProtKB-KW"/>
</dbReference>
<dbReference type="SUPFAM" id="SSF55729">
    <property type="entry name" value="Acyl-CoA N-acyltransferases (Nat)"/>
    <property type="match status" value="1"/>
</dbReference>
<protein>
    <recommendedName>
        <fullName evidence="12">PHD-type domain-containing protein</fullName>
    </recommendedName>
</protein>
<dbReference type="InterPro" id="IPR032308">
    <property type="entry name" value="TDBD"/>
</dbReference>
<dbReference type="CDD" id="cd04301">
    <property type="entry name" value="NAT_SF"/>
    <property type="match status" value="1"/>
</dbReference>
<sequence length="706" mass="77880">MKKSKKPMTDSTRVLRSSAAKKRPPESRPSAVTGGEIAAKRTRSEKSKDDGGGGFPIPRVLPSTKKVIVVRESKAEEEDRKPKKRGRPPKSSKEAPILVSKEKKKKKQKKQQQKKKSEGTSGGGEGRAAVKQRISDQIKALLLDAGWTIDLRPRNGRDYLDAVYIPPKPFKGSFWSVTKAYAVYQEHKKSSEEKSVTASDPIPGDMLSMLNRKTTPGARQRWKIGAGRTPNKRKGCALLARKSGDDYVPYPWKRTVLSWLIDSGVLSVDTKVNYVDKKGKGVMEGWITRGGIRCGCCSDVITPSEFEAHAGSKLRCPYQNIVVEEGGVSLLQSQMDAWEKQSGPERKGFWEVEFGDDDLHDDTCSICADGGDLVCCDGCPSTFHLECLDIETIPPGDWHCKNCACKFCGLISDASLDEDGATISPLLSCSQCEQKFHQGCIPNRNTVSLGPGSVFCGESCKMVFKKLQKLLGVKNDMEGGFSWTLVRRFDDASLPHNAECNSKIAVAFAIMDECFMPTIDQRSGIKVIHNVVYNCGANISRLDYSGFYTFILERGDEIVSAASVRIHGTRLAEMPYIGTRNMYRRQGLCRRLLSGIESALFSLNVEKLIIPAISELTETWTKVFGFKPLELSDKQEVRSINLLAFPGIDLLQKPILKVDPAEEHTVAERAEQGEREIDRVCELGTANECSVLTSLGSSSDEVACPS</sequence>
<dbReference type="InterPro" id="IPR056511">
    <property type="entry name" value="IDM1_C"/>
</dbReference>
<evidence type="ECO:0000256" key="3">
    <source>
        <dbReference type="ARBA" id="ARBA00022771"/>
    </source>
</evidence>
<dbReference type="CDD" id="cd15539">
    <property type="entry name" value="PHD1_AIRE"/>
    <property type="match status" value="1"/>
</dbReference>
<organism evidence="10 11">
    <name type="scientific">Iris pallida</name>
    <name type="common">Sweet iris</name>
    <dbReference type="NCBI Taxonomy" id="29817"/>
    <lineage>
        <taxon>Eukaryota</taxon>
        <taxon>Viridiplantae</taxon>
        <taxon>Streptophyta</taxon>
        <taxon>Embryophyta</taxon>
        <taxon>Tracheophyta</taxon>
        <taxon>Spermatophyta</taxon>
        <taxon>Magnoliopsida</taxon>
        <taxon>Liliopsida</taxon>
        <taxon>Asparagales</taxon>
        <taxon>Iridaceae</taxon>
        <taxon>Iridoideae</taxon>
        <taxon>Irideae</taxon>
        <taxon>Iris</taxon>
    </lineage>
</organism>
<evidence type="ECO:0000256" key="5">
    <source>
        <dbReference type="ARBA" id="ARBA00023242"/>
    </source>
</evidence>